<keyword evidence="2" id="KW-1185">Reference proteome</keyword>
<protein>
    <submittedName>
        <fullName evidence="1">Uncharacterized protein</fullName>
    </submittedName>
</protein>
<sequence length="76" mass="8682">MALAILYCKTSEGRSELTYQSNTCYYNGREVLSGSSITLNETCVKISCLRGTLERQQCPPVEFNDPSMRDRERPRN</sequence>
<organism evidence="1 2">
    <name type="scientific">Amblyomma americanum</name>
    <name type="common">Lone star tick</name>
    <dbReference type="NCBI Taxonomy" id="6943"/>
    <lineage>
        <taxon>Eukaryota</taxon>
        <taxon>Metazoa</taxon>
        <taxon>Ecdysozoa</taxon>
        <taxon>Arthropoda</taxon>
        <taxon>Chelicerata</taxon>
        <taxon>Arachnida</taxon>
        <taxon>Acari</taxon>
        <taxon>Parasitiformes</taxon>
        <taxon>Ixodida</taxon>
        <taxon>Ixodoidea</taxon>
        <taxon>Ixodidae</taxon>
        <taxon>Amblyomminae</taxon>
        <taxon>Amblyomma</taxon>
    </lineage>
</organism>
<proteinExistence type="predicted"/>
<name>A0AAQ4F455_AMBAM</name>
<comment type="caution">
    <text evidence="1">The sequence shown here is derived from an EMBL/GenBank/DDBJ whole genome shotgun (WGS) entry which is preliminary data.</text>
</comment>
<evidence type="ECO:0000313" key="1">
    <source>
        <dbReference type="EMBL" id="KAK8781468.1"/>
    </source>
</evidence>
<dbReference type="Proteomes" id="UP001321473">
    <property type="component" value="Unassembled WGS sequence"/>
</dbReference>
<reference evidence="1 2" key="1">
    <citation type="journal article" date="2023" name="Arcadia Sci">
        <title>De novo assembly of a long-read Amblyomma americanum tick genome.</title>
        <authorList>
            <person name="Chou S."/>
            <person name="Poskanzer K.E."/>
            <person name="Rollins M."/>
            <person name="Thuy-Boun P.S."/>
        </authorList>
    </citation>
    <scope>NUCLEOTIDE SEQUENCE [LARGE SCALE GENOMIC DNA]</scope>
    <source>
        <strain evidence="1">F_SG_1</strain>
        <tissue evidence="1">Salivary glands</tissue>
    </source>
</reference>
<accession>A0AAQ4F455</accession>
<dbReference type="EMBL" id="JARKHS020007689">
    <property type="protein sequence ID" value="KAK8781468.1"/>
    <property type="molecule type" value="Genomic_DNA"/>
</dbReference>
<gene>
    <name evidence="1" type="ORF">V5799_017191</name>
</gene>
<dbReference type="AlphaFoldDB" id="A0AAQ4F455"/>
<evidence type="ECO:0000313" key="2">
    <source>
        <dbReference type="Proteomes" id="UP001321473"/>
    </source>
</evidence>